<organism evidence="1 2">
    <name type="scientific">Coemansia nantahalensis</name>
    <dbReference type="NCBI Taxonomy" id="2789366"/>
    <lineage>
        <taxon>Eukaryota</taxon>
        <taxon>Fungi</taxon>
        <taxon>Fungi incertae sedis</taxon>
        <taxon>Zoopagomycota</taxon>
        <taxon>Kickxellomycotina</taxon>
        <taxon>Kickxellomycetes</taxon>
        <taxon>Kickxellales</taxon>
        <taxon>Kickxellaceae</taxon>
        <taxon>Coemansia</taxon>
    </lineage>
</organism>
<gene>
    <name evidence="1" type="primary">SIS1</name>
    <name evidence="1" type="ORF">IWQ57_006123</name>
</gene>
<name>A0ACC1JL06_9FUNG</name>
<sequence>ETLQVDVKPGWKAGTKIRFNKKGDDLGNGAQDIVFVVDEKPHALFKRDGDDLRLNLALTLDEALCGFKKPVKLPSGKSINVSSSASVIRPDQVSRMAGYGMPVTKAPGQFGALVIAYKVHFPASLTQGQKDKIHEALTEQAL</sequence>
<protein>
    <submittedName>
        <fullName evidence="1">Molecular chaperone (DnaJ super)</fullName>
    </submittedName>
</protein>
<accession>A0ACC1JL06</accession>
<reference evidence="1" key="1">
    <citation type="submission" date="2022-07" db="EMBL/GenBank/DDBJ databases">
        <title>Phylogenomic reconstructions and comparative analyses of Kickxellomycotina fungi.</title>
        <authorList>
            <person name="Reynolds N.K."/>
            <person name="Stajich J.E."/>
            <person name="Barry K."/>
            <person name="Grigoriev I.V."/>
            <person name="Crous P."/>
            <person name="Smith M.E."/>
        </authorList>
    </citation>
    <scope>NUCLEOTIDE SEQUENCE</scope>
    <source>
        <strain evidence="1">CBS 109366</strain>
    </source>
</reference>
<feature type="non-terminal residue" evidence="1">
    <location>
        <position position="1"/>
    </location>
</feature>
<comment type="caution">
    <text evidence="1">The sequence shown here is derived from an EMBL/GenBank/DDBJ whole genome shotgun (WGS) entry which is preliminary data.</text>
</comment>
<dbReference type="EMBL" id="JANBUJ010003300">
    <property type="protein sequence ID" value="KAJ2761155.1"/>
    <property type="molecule type" value="Genomic_DNA"/>
</dbReference>
<evidence type="ECO:0000313" key="1">
    <source>
        <dbReference type="EMBL" id="KAJ2761155.1"/>
    </source>
</evidence>
<keyword evidence="2" id="KW-1185">Reference proteome</keyword>
<proteinExistence type="predicted"/>
<dbReference type="Proteomes" id="UP001140234">
    <property type="component" value="Unassembled WGS sequence"/>
</dbReference>
<evidence type="ECO:0000313" key="2">
    <source>
        <dbReference type="Proteomes" id="UP001140234"/>
    </source>
</evidence>